<name>A0AA38XJ29_9EURO</name>
<evidence type="ECO:0000313" key="2">
    <source>
        <dbReference type="Proteomes" id="UP001172673"/>
    </source>
</evidence>
<protein>
    <submittedName>
        <fullName evidence="1">Uncharacterized protein</fullName>
    </submittedName>
</protein>
<dbReference type="EMBL" id="JAPDRK010000003">
    <property type="protein sequence ID" value="KAJ9614278.1"/>
    <property type="molecule type" value="Genomic_DNA"/>
</dbReference>
<comment type="caution">
    <text evidence="1">The sequence shown here is derived from an EMBL/GenBank/DDBJ whole genome shotgun (WGS) entry which is preliminary data.</text>
</comment>
<evidence type="ECO:0000313" key="1">
    <source>
        <dbReference type="EMBL" id="KAJ9614278.1"/>
    </source>
</evidence>
<dbReference type="AlphaFoldDB" id="A0AA38XJ29"/>
<sequence>MKSKKASSTNAFTVSLPFPKQPWIYVSDPTDNNIYADKVHDMINAAQFHYGDLDDDLFAGTSVTSVDSLLNSLDKSKDKKFTSNKAFLIVDKLNIKDDASANKIETAKKVREHAAKSGRTFASVNLYKLEGTKESDVKNWGPNHLELSVTGLTFKQVAEKVYKWLFTVIPPTEHIYLLTQAKLQVTDKKQYPDYEYCSLSDIKNQPKDAKIQFGVVITSKPVVVPGTQRLHWTVADKSGTGNFYFQYRGPSSQFTWDWVQSLQPGDIKSLPRMPSIVIREPRRLRIAKLPLRTASFFITPVGLTLKCAGKGLIKVGDILQMGKSSEFVPDSDVDKKTGKRVDWAKKFEQEGKEREGKVEKARKDVRERILARLSKKREAGIESDDDTLYGSGGEKGIVSEKEFC</sequence>
<accession>A0AA38XJ29</accession>
<reference evidence="1" key="1">
    <citation type="submission" date="2022-10" db="EMBL/GenBank/DDBJ databases">
        <title>Culturing micro-colonial fungi from biological soil crusts in the Mojave desert and describing Neophaeococcomyces mojavensis, and introducing the new genera and species Taxawa tesnikishii.</title>
        <authorList>
            <person name="Kurbessoian T."/>
            <person name="Stajich J.E."/>
        </authorList>
    </citation>
    <scope>NUCLEOTIDE SEQUENCE</scope>
    <source>
        <strain evidence="1">TK_41</strain>
    </source>
</reference>
<proteinExistence type="predicted"/>
<keyword evidence="2" id="KW-1185">Reference proteome</keyword>
<dbReference type="Proteomes" id="UP001172673">
    <property type="component" value="Unassembled WGS sequence"/>
</dbReference>
<gene>
    <name evidence="1" type="ORF">H2200_002414</name>
</gene>
<organism evidence="1 2">
    <name type="scientific">Cladophialophora chaetospira</name>
    <dbReference type="NCBI Taxonomy" id="386627"/>
    <lineage>
        <taxon>Eukaryota</taxon>
        <taxon>Fungi</taxon>
        <taxon>Dikarya</taxon>
        <taxon>Ascomycota</taxon>
        <taxon>Pezizomycotina</taxon>
        <taxon>Eurotiomycetes</taxon>
        <taxon>Chaetothyriomycetidae</taxon>
        <taxon>Chaetothyriales</taxon>
        <taxon>Herpotrichiellaceae</taxon>
        <taxon>Cladophialophora</taxon>
    </lineage>
</organism>